<dbReference type="EMBL" id="CP036172">
    <property type="protein sequence ID" value="QSZ67150.1"/>
    <property type="molecule type" value="Genomic_DNA"/>
</dbReference>
<gene>
    <name evidence="1" type="ORF">RJ40_06370</name>
</gene>
<dbReference type="Gene3D" id="3.30.428.10">
    <property type="entry name" value="HIT-like"/>
    <property type="match status" value="1"/>
</dbReference>
<keyword evidence="1" id="KW-0808">Transferase</keyword>
<reference evidence="1" key="1">
    <citation type="journal article" date="2001" name="Int. J. Syst. Evol. Microbiol.">
        <title>Methanofollis aquaemaris sp. nov., a methanogen isolated from an aquaculture fish pond.</title>
        <authorList>
            <person name="Lai M.C."/>
            <person name="Chen S.C."/>
        </authorList>
    </citation>
    <scope>NUCLEOTIDE SEQUENCE</scope>
    <source>
        <strain evidence="1">N2F9704</strain>
    </source>
</reference>
<dbReference type="InterPro" id="IPR036265">
    <property type="entry name" value="HIT-like_sf"/>
</dbReference>
<proteinExistence type="predicted"/>
<reference evidence="1" key="2">
    <citation type="submission" date="2019-02" db="EMBL/GenBank/DDBJ databases">
        <authorList>
            <person name="Chen S.-C."/>
            <person name="Chien H.-H."/>
            <person name="Lai M.-C."/>
        </authorList>
    </citation>
    <scope>NUCLEOTIDE SEQUENCE</scope>
    <source>
        <strain evidence="1">N2F9704</strain>
    </source>
</reference>
<dbReference type="Proteomes" id="UP001042704">
    <property type="component" value="Chromosome"/>
</dbReference>
<dbReference type="AlphaFoldDB" id="A0A8A3S626"/>
<dbReference type="SUPFAM" id="SSF54197">
    <property type="entry name" value="HIT-like"/>
    <property type="match status" value="1"/>
</dbReference>
<sequence length="313" mass="35020">MFSVEEYAAGRVQIRREHLTGLTARLSPERIKRDISPPYVPPLREECPFCPGRVEQETPTFPDGTRIRCGESVTFPNLYPFASWHVVTVITGAHTVDQFSRRQLEDAFLGISRALSGQEHYASINWNFLPSAGASIAHPHLQGIADPGPTALQGRYLGESRRYYGGHGRSYWTDLVEHERASDRFLFEDDGTVWFASPVPIGEREVRGVLPLTTLEDLGPSVPALARGVLRVIECYRALGTRAFNMAIYFGRPEDAEYFSAFCSLIARVNPNPSSMTDSAFMERLHLEPVVMTLPEGLGQTFREMDSEGLIQV</sequence>
<dbReference type="RefSeq" id="WP_265582524.1">
    <property type="nucleotide sequence ID" value="NZ_CP036172.1"/>
</dbReference>
<dbReference type="GO" id="GO:0016779">
    <property type="term" value="F:nucleotidyltransferase activity"/>
    <property type="evidence" value="ECO:0007669"/>
    <property type="project" value="UniProtKB-KW"/>
</dbReference>
<protein>
    <submittedName>
        <fullName evidence="1">Galactose-1-phosphate uridylyltransferase</fullName>
    </submittedName>
</protein>
<dbReference type="GeneID" id="76423972"/>
<name>A0A8A3S626_9EURY</name>
<evidence type="ECO:0000313" key="1">
    <source>
        <dbReference type="EMBL" id="QSZ67150.1"/>
    </source>
</evidence>
<organism evidence="1 2">
    <name type="scientific">Methanofollis aquaemaris</name>
    <dbReference type="NCBI Taxonomy" id="126734"/>
    <lineage>
        <taxon>Archaea</taxon>
        <taxon>Methanobacteriati</taxon>
        <taxon>Methanobacteriota</taxon>
        <taxon>Stenosarchaea group</taxon>
        <taxon>Methanomicrobia</taxon>
        <taxon>Methanomicrobiales</taxon>
        <taxon>Methanomicrobiaceae</taxon>
        <taxon>Methanofollis</taxon>
    </lineage>
</organism>
<keyword evidence="1" id="KW-0548">Nucleotidyltransferase</keyword>
<keyword evidence="2" id="KW-1185">Reference proteome</keyword>
<evidence type="ECO:0000313" key="2">
    <source>
        <dbReference type="Proteomes" id="UP001042704"/>
    </source>
</evidence>
<accession>A0A8A3S626</accession>
<dbReference type="KEGG" id="maqe:RJ40_06370"/>